<gene>
    <name evidence="1" type="ORF">S01H1_65006</name>
</gene>
<comment type="caution">
    <text evidence="1">The sequence shown here is derived from an EMBL/GenBank/DDBJ whole genome shotgun (WGS) entry which is preliminary data.</text>
</comment>
<evidence type="ECO:0000313" key="1">
    <source>
        <dbReference type="EMBL" id="GAG33690.1"/>
    </source>
</evidence>
<dbReference type="AlphaFoldDB" id="X0WSN9"/>
<name>X0WSN9_9ZZZZ</name>
<organism evidence="1">
    <name type="scientific">marine sediment metagenome</name>
    <dbReference type="NCBI Taxonomy" id="412755"/>
    <lineage>
        <taxon>unclassified sequences</taxon>
        <taxon>metagenomes</taxon>
        <taxon>ecological metagenomes</taxon>
    </lineage>
</organism>
<proteinExistence type="predicted"/>
<sequence length="92" mass="11029">MIDSRKINRIKRKISKEFPEFKGVEPKITEKLINPQDSIYRKLSLGRAKRIRRIFRLKFQRTIETVDQVEINRILTVTLDEKGEIMKITESR</sequence>
<protein>
    <submittedName>
        <fullName evidence="1">Uncharacterized protein</fullName>
    </submittedName>
</protein>
<accession>X0WSN9</accession>
<reference evidence="1" key="1">
    <citation type="journal article" date="2014" name="Front. Microbiol.">
        <title>High frequency of phylogenetically diverse reductive dehalogenase-homologous genes in deep subseafloor sedimentary metagenomes.</title>
        <authorList>
            <person name="Kawai M."/>
            <person name="Futagami T."/>
            <person name="Toyoda A."/>
            <person name="Takaki Y."/>
            <person name="Nishi S."/>
            <person name="Hori S."/>
            <person name="Arai W."/>
            <person name="Tsubouchi T."/>
            <person name="Morono Y."/>
            <person name="Uchiyama I."/>
            <person name="Ito T."/>
            <person name="Fujiyama A."/>
            <person name="Inagaki F."/>
            <person name="Takami H."/>
        </authorList>
    </citation>
    <scope>NUCLEOTIDE SEQUENCE</scope>
    <source>
        <strain evidence="1">Expedition CK06-06</strain>
    </source>
</reference>
<dbReference type="EMBL" id="BARS01042888">
    <property type="protein sequence ID" value="GAG33690.1"/>
    <property type="molecule type" value="Genomic_DNA"/>
</dbReference>